<accession>A0AAE3IZ93</accession>
<comment type="caution">
    <text evidence="1">The sequence shown here is derived from an EMBL/GenBank/DDBJ whole genome shotgun (WGS) entry which is preliminary data.</text>
</comment>
<dbReference type="EMBL" id="JAOUSF010000005">
    <property type="protein sequence ID" value="MCU9614790.1"/>
    <property type="molecule type" value="Genomic_DNA"/>
</dbReference>
<dbReference type="AlphaFoldDB" id="A0AAE3IZ93"/>
<sequence length="97" mass="11749">MEQIKLDYFTVKKHLDLMNEQVNRISFTMPFEGDIGRNKLEFTDKWMDREAKFYSLLVQYKEILKKNLEDTYVSIELLKSQDEIARMNHKQTELKNL</sequence>
<keyword evidence="2" id="KW-1185">Reference proteome</keyword>
<reference evidence="1" key="1">
    <citation type="submission" date="2022-10" db="EMBL/GenBank/DDBJ databases">
        <title>Description of Fervidibacillus gen. nov. in the family Fervidibacillaceae fam. nov. with two species, Fervidibacillus albus sp. nov., and Fervidibacillus halotolerans sp. nov., isolated from tidal flat sediments.</title>
        <authorList>
            <person name="Kwon K.K."/>
            <person name="Yang S.-H."/>
        </authorList>
    </citation>
    <scope>NUCLEOTIDE SEQUENCE</scope>
    <source>
        <strain evidence="1">JCM 19140</strain>
    </source>
</reference>
<dbReference type="Pfam" id="PF17279">
    <property type="entry name" value="DUF5344"/>
    <property type="match status" value="1"/>
</dbReference>
<dbReference type="Proteomes" id="UP001209318">
    <property type="component" value="Unassembled WGS sequence"/>
</dbReference>
<evidence type="ECO:0000313" key="1">
    <source>
        <dbReference type="EMBL" id="MCU9614790.1"/>
    </source>
</evidence>
<protein>
    <submittedName>
        <fullName evidence="1">YwqI/YxiC family protein</fullName>
    </submittedName>
</protein>
<proteinExistence type="predicted"/>
<gene>
    <name evidence="1" type="ORF">OEV98_14700</name>
</gene>
<dbReference type="InterPro" id="IPR046318">
    <property type="entry name" value="DUF5344"/>
</dbReference>
<evidence type="ECO:0000313" key="2">
    <source>
        <dbReference type="Proteomes" id="UP001209318"/>
    </source>
</evidence>
<organism evidence="1 2">
    <name type="scientific">Perspicuibacillus lycopersici</name>
    <dbReference type="NCBI Taxonomy" id="1325689"/>
    <lineage>
        <taxon>Bacteria</taxon>
        <taxon>Bacillati</taxon>
        <taxon>Bacillota</taxon>
        <taxon>Bacilli</taxon>
        <taxon>Bacillales</taxon>
        <taxon>Bacillaceae</taxon>
        <taxon>Perspicuibacillus</taxon>
    </lineage>
</organism>
<name>A0AAE3IZ93_9BACI</name>
<dbReference type="RefSeq" id="WP_263074111.1">
    <property type="nucleotide sequence ID" value="NZ_JAOUSF010000005.1"/>
</dbReference>